<proteinExistence type="predicted"/>
<dbReference type="EMBL" id="JAMXFA010000026">
    <property type="protein sequence ID" value="MCT7979667.1"/>
    <property type="molecule type" value="Genomic_DNA"/>
</dbReference>
<gene>
    <name evidence="1" type="ORF">NG792_18275</name>
</gene>
<keyword evidence="2" id="KW-1185">Reference proteome</keyword>
<comment type="caution">
    <text evidence="1">The sequence shown here is derived from an EMBL/GenBank/DDBJ whole genome shotgun (WGS) entry which is preliminary data.</text>
</comment>
<accession>A0ABT2NAS5</accession>
<reference evidence="1 2" key="1">
    <citation type="journal article" date="2022" name="Front. Microbiol.">
        <title>High genomic differentiation and limited gene flow indicate recent cryptic speciation within the genus Laspinema (cyanobacteria).</title>
        <authorList>
            <person name="Stanojkovic A."/>
            <person name="Skoupy S."/>
            <person name="Skaloud P."/>
            <person name="Dvorak P."/>
        </authorList>
    </citation>
    <scope>NUCLEOTIDE SEQUENCE [LARGE SCALE GENOMIC DNA]</scope>
    <source>
        <strain evidence="1 2">D3b</strain>
    </source>
</reference>
<evidence type="ECO:0000313" key="2">
    <source>
        <dbReference type="Proteomes" id="UP001525961"/>
    </source>
</evidence>
<name>A0ABT2NAS5_9CYAN</name>
<protein>
    <submittedName>
        <fullName evidence="1">Uncharacterized protein</fullName>
    </submittedName>
</protein>
<dbReference type="Proteomes" id="UP001525961">
    <property type="component" value="Unassembled WGS sequence"/>
</dbReference>
<evidence type="ECO:0000313" key="1">
    <source>
        <dbReference type="EMBL" id="MCT7979667.1"/>
    </source>
</evidence>
<organism evidence="1 2">
    <name type="scientific">Laspinema olomoucense D3b</name>
    <dbReference type="NCBI Taxonomy" id="2953688"/>
    <lineage>
        <taxon>Bacteria</taxon>
        <taxon>Bacillati</taxon>
        <taxon>Cyanobacteriota</taxon>
        <taxon>Cyanophyceae</taxon>
        <taxon>Oscillatoriophycideae</taxon>
        <taxon>Oscillatoriales</taxon>
        <taxon>Laspinemataceae</taxon>
        <taxon>Laspinema</taxon>
        <taxon>Laspinema olomoucense</taxon>
    </lineage>
</organism>
<sequence length="64" mass="7176">MPTEKVWGNPDCSGDKFSTILRVRLLPTKIAIARGVRGRNSCVWEQLGTNTQAITEWGLSFECH</sequence>